<dbReference type="EMBL" id="JAWDGP010001927">
    <property type="protein sequence ID" value="KAK3786963.1"/>
    <property type="molecule type" value="Genomic_DNA"/>
</dbReference>
<sequence length="324" mass="36836">MESKSGVGRHLKIESIKHVPENLILQILTYLPVKDRCIAGRVCKQWRRIVRDNSLWRHVDLLQYRLDLTKMWKVLRAHFSPCLLTMKIRGFAHSVGRKRKRASVSDAMLKELGNRCPNLWLLHLDDCNTDNISVESLPRSLCSLAVTQSSWQPRWLKDKHQFLANLEYLDLGGSVRVDKFDLQDIAQLSNLSGLKLNGCYRVKGPDIEIVVKGLPSLTSLDVSNTYIDQEALHHIARHAKNLEELHVAFCTSVCDSSLITVTLGLCNLKKINLSGCVALTMEGLKSLWSLKNLEVLILEQKPNLSSKELDYLKNGFINKIDFIT</sequence>
<dbReference type="InterPro" id="IPR001810">
    <property type="entry name" value="F-box_dom"/>
</dbReference>
<evidence type="ECO:0000259" key="1">
    <source>
        <dbReference type="PROSITE" id="PS50181"/>
    </source>
</evidence>
<dbReference type="AlphaFoldDB" id="A0AAE1AG30"/>
<dbReference type="SUPFAM" id="SSF52047">
    <property type="entry name" value="RNI-like"/>
    <property type="match status" value="1"/>
</dbReference>
<feature type="domain" description="F-box" evidence="1">
    <location>
        <begin position="13"/>
        <end position="59"/>
    </location>
</feature>
<dbReference type="Gene3D" id="3.80.10.10">
    <property type="entry name" value="Ribonuclease Inhibitor"/>
    <property type="match status" value="2"/>
</dbReference>
<evidence type="ECO:0000313" key="3">
    <source>
        <dbReference type="Proteomes" id="UP001283361"/>
    </source>
</evidence>
<comment type="caution">
    <text evidence="2">The sequence shown here is derived from an EMBL/GenBank/DDBJ whole genome shotgun (WGS) entry which is preliminary data.</text>
</comment>
<dbReference type="Proteomes" id="UP001283361">
    <property type="component" value="Unassembled WGS sequence"/>
</dbReference>
<evidence type="ECO:0000313" key="2">
    <source>
        <dbReference type="EMBL" id="KAK3786963.1"/>
    </source>
</evidence>
<name>A0AAE1AG30_9GAST</name>
<reference evidence="2" key="1">
    <citation type="journal article" date="2023" name="G3 (Bethesda)">
        <title>A reference genome for the long-term kleptoplast-retaining sea slug Elysia crispata morphotype clarki.</title>
        <authorList>
            <person name="Eastman K.E."/>
            <person name="Pendleton A.L."/>
            <person name="Shaikh M.A."/>
            <person name="Suttiyut T."/>
            <person name="Ogas R."/>
            <person name="Tomko P."/>
            <person name="Gavelis G."/>
            <person name="Widhalm J.R."/>
            <person name="Wisecaver J.H."/>
        </authorList>
    </citation>
    <scope>NUCLEOTIDE SEQUENCE</scope>
    <source>
        <strain evidence="2">ECLA1</strain>
    </source>
</reference>
<dbReference type="GO" id="GO:0031146">
    <property type="term" value="P:SCF-dependent proteasomal ubiquitin-dependent protein catabolic process"/>
    <property type="evidence" value="ECO:0007669"/>
    <property type="project" value="TreeGrafter"/>
</dbReference>
<dbReference type="Gene3D" id="1.20.1280.50">
    <property type="match status" value="1"/>
</dbReference>
<dbReference type="Pfam" id="PF12937">
    <property type="entry name" value="F-box-like"/>
    <property type="match status" value="1"/>
</dbReference>
<protein>
    <recommendedName>
        <fullName evidence="1">F-box domain-containing protein</fullName>
    </recommendedName>
</protein>
<organism evidence="2 3">
    <name type="scientific">Elysia crispata</name>
    <name type="common">lettuce slug</name>
    <dbReference type="NCBI Taxonomy" id="231223"/>
    <lineage>
        <taxon>Eukaryota</taxon>
        <taxon>Metazoa</taxon>
        <taxon>Spiralia</taxon>
        <taxon>Lophotrochozoa</taxon>
        <taxon>Mollusca</taxon>
        <taxon>Gastropoda</taxon>
        <taxon>Heterobranchia</taxon>
        <taxon>Euthyneura</taxon>
        <taxon>Panpulmonata</taxon>
        <taxon>Sacoglossa</taxon>
        <taxon>Placobranchoidea</taxon>
        <taxon>Plakobranchidae</taxon>
        <taxon>Elysia</taxon>
    </lineage>
</organism>
<dbReference type="PANTHER" id="PTHR13318">
    <property type="entry name" value="PARTNER OF PAIRED, ISOFORM B-RELATED"/>
    <property type="match status" value="1"/>
</dbReference>
<accession>A0AAE1AG30</accession>
<dbReference type="SMART" id="SM00256">
    <property type="entry name" value="FBOX"/>
    <property type="match status" value="1"/>
</dbReference>
<dbReference type="InterPro" id="IPR006553">
    <property type="entry name" value="Leu-rich_rpt_Cys-con_subtyp"/>
</dbReference>
<gene>
    <name evidence="2" type="ORF">RRG08_037427</name>
</gene>
<dbReference type="InterPro" id="IPR032675">
    <property type="entry name" value="LRR_dom_sf"/>
</dbReference>
<dbReference type="GO" id="GO:0019005">
    <property type="term" value="C:SCF ubiquitin ligase complex"/>
    <property type="evidence" value="ECO:0007669"/>
    <property type="project" value="TreeGrafter"/>
</dbReference>
<proteinExistence type="predicted"/>
<keyword evidence="3" id="KW-1185">Reference proteome</keyword>
<dbReference type="PROSITE" id="PS50181">
    <property type="entry name" value="FBOX"/>
    <property type="match status" value="1"/>
</dbReference>
<dbReference type="SMART" id="SM00367">
    <property type="entry name" value="LRR_CC"/>
    <property type="match status" value="5"/>
</dbReference>